<feature type="coiled-coil region" evidence="1">
    <location>
        <begin position="212"/>
        <end position="302"/>
    </location>
</feature>
<name>A0AAN6BUI9_FUSAU</name>
<evidence type="ECO:0000256" key="2">
    <source>
        <dbReference type="SAM" id="MobiDB-lite"/>
    </source>
</evidence>
<organism evidence="3 4">
    <name type="scientific">Fusarium austroamericanum</name>
    <dbReference type="NCBI Taxonomy" id="282268"/>
    <lineage>
        <taxon>Eukaryota</taxon>
        <taxon>Fungi</taxon>
        <taxon>Dikarya</taxon>
        <taxon>Ascomycota</taxon>
        <taxon>Pezizomycotina</taxon>
        <taxon>Sordariomycetes</taxon>
        <taxon>Hypocreomycetidae</taxon>
        <taxon>Hypocreales</taxon>
        <taxon>Nectriaceae</taxon>
        <taxon>Fusarium</taxon>
    </lineage>
</organism>
<dbReference type="Proteomes" id="UP000537989">
    <property type="component" value="Unassembled WGS sequence"/>
</dbReference>
<evidence type="ECO:0000313" key="3">
    <source>
        <dbReference type="EMBL" id="KAF5227074.1"/>
    </source>
</evidence>
<evidence type="ECO:0000256" key="1">
    <source>
        <dbReference type="SAM" id="Coils"/>
    </source>
</evidence>
<feature type="region of interest" description="Disordered" evidence="2">
    <location>
        <begin position="1"/>
        <end position="48"/>
    </location>
</feature>
<comment type="caution">
    <text evidence="3">The sequence shown here is derived from an EMBL/GenBank/DDBJ whole genome shotgun (WGS) entry which is preliminary data.</text>
</comment>
<proteinExistence type="predicted"/>
<feature type="compositionally biased region" description="Basic and acidic residues" evidence="2">
    <location>
        <begin position="11"/>
        <end position="26"/>
    </location>
</feature>
<keyword evidence="1" id="KW-0175">Coiled coil</keyword>
<dbReference type="AlphaFoldDB" id="A0AAN6BUI9"/>
<reference evidence="3 4" key="1">
    <citation type="submission" date="2020-02" db="EMBL/GenBank/DDBJ databases">
        <title>Identification and distribution of gene clusters putatively required for synthesis of sphingolipid metabolism inhibitors in phylogenetically diverse species of the filamentous fungus Fusarium.</title>
        <authorList>
            <person name="Kim H.-S."/>
            <person name="Busman M."/>
            <person name="Brown D.W."/>
            <person name="Divon H."/>
            <person name="Uhlig S."/>
            <person name="Proctor R.H."/>
        </authorList>
    </citation>
    <scope>NUCLEOTIDE SEQUENCE [LARGE SCALE GENOMIC DNA]</scope>
    <source>
        <strain evidence="3 4">NRRL 2903</strain>
    </source>
</reference>
<sequence>MAASSKPGSPRARDRKSQPTRLERDAFTSTSTGIPRRKSGVREGKKLEIPEDPGIRSVVTVDLLQWLEAIELQIDRVREKTLQPLLDKLSEEERIRCEAEKQFKLVEAEKEQASKECSELKAQTQALEEKLKTSQDELKKLQETQDARIVLLPECQGVRECPNKDVQEQGRPPKYTGDVLNEREIYLKNMWDDAAEQREAAMDQATVYKRDMNVVMQKNHQLEIDNAELAERLERTKSDAFTQKVNLEKAEKESKRLERGNTVLMEEKDKLRMEKAELIKKLETSESDAIRQKLDLEKAEKE</sequence>
<accession>A0AAN6BUI9</accession>
<gene>
    <name evidence="3" type="ORF">FAUST_12005</name>
</gene>
<protein>
    <submittedName>
        <fullName evidence="3">Uncharacterized protein</fullName>
    </submittedName>
</protein>
<dbReference type="EMBL" id="JAAMOD010000716">
    <property type="protein sequence ID" value="KAF5227074.1"/>
    <property type="molecule type" value="Genomic_DNA"/>
</dbReference>
<evidence type="ECO:0000313" key="4">
    <source>
        <dbReference type="Proteomes" id="UP000537989"/>
    </source>
</evidence>
<keyword evidence="4" id="KW-1185">Reference proteome</keyword>
<feature type="coiled-coil region" evidence="1">
    <location>
        <begin position="103"/>
        <end position="144"/>
    </location>
</feature>
<feature type="non-terminal residue" evidence="3">
    <location>
        <position position="302"/>
    </location>
</feature>